<comment type="similarity">
    <text evidence="1">Belongs to the flavin-dependent halogenase family.</text>
</comment>
<accession>A0A1C7LYY2</accession>
<dbReference type="GO" id="GO:0140907">
    <property type="term" value="F:flavin-dependent halogenase activity"/>
    <property type="evidence" value="ECO:0007669"/>
    <property type="project" value="UniProtKB-ARBA"/>
</dbReference>
<keyword evidence="6" id="KW-1185">Reference proteome</keyword>
<dbReference type="InterPro" id="IPR006905">
    <property type="entry name" value="Flavin_halogenase"/>
</dbReference>
<dbReference type="STRING" id="5627.A0A1C7LYY2"/>
<name>A0A1C7LYY2_GRIFR</name>
<dbReference type="GO" id="GO:0004497">
    <property type="term" value="F:monooxygenase activity"/>
    <property type="evidence" value="ECO:0007669"/>
    <property type="project" value="UniProtKB-KW"/>
</dbReference>
<organism evidence="5 6">
    <name type="scientific">Grifola frondosa</name>
    <name type="common">Maitake</name>
    <name type="synonym">Polyporus frondosus</name>
    <dbReference type="NCBI Taxonomy" id="5627"/>
    <lineage>
        <taxon>Eukaryota</taxon>
        <taxon>Fungi</taxon>
        <taxon>Dikarya</taxon>
        <taxon>Basidiomycota</taxon>
        <taxon>Agaricomycotina</taxon>
        <taxon>Agaricomycetes</taxon>
        <taxon>Polyporales</taxon>
        <taxon>Grifolaceae</taxon>
        <taxon>Grifola</taxon>
    </lineage>
</organism>
<dbReference type="AlphaFoldDB" id="A0A1C7LYY2"/>
<dbReference type="EMBL" id="LUGG01000017">
    <property type="protein sequence ID" value="OBZ69446.1"/>
    <property type="molecule type" value="Genomic_DNA"/>
</dbReference>
<dbReference type="Pfam" id="PF04820">
    <property type="entry name" value="Trp_halogenase"/>
    <property type="match status" value="1"/>
</dbReference>
<comment type="catalytic activity">
    <reaction evidence="4">
        <text>melleolide F + FADH2 + chloride + O2 = 6'-chloromelleolide F + FAD + 2 H2O + H(+)</text>
        <dbReference type="Rhea" id="RHEA:67160"/>
        <dbReference type="ChEBI" id="CHEBI:15377"/>
        <dbReference type="ChEBI" id="CHEBI:15378"/>
        <dbReference type="ChEBI" id="CHEBI:15379"/>
        <dbReference type="ChEBI" id="CHEBI:17996"/>
        <dbReference type="ChEBI" id="CHEBI:57692"/>
        <dbReference type="ChEBI" id="CHEBI:58307"/>
        <dbReference type="ChEBI" id="CHEBI:167712"/>
        <dbReference type="ChEBI" id="CHEBI:167713"/>
    </reaction>
    <physiologicalReaction direction="left-to-right" evidence="4">
        <dbReference type="Rhea" id="RHEA:67161"/>
    </physiologicalReaction>
</comment>
<reference evidence="5 6" key="1">
    <citation type="submission" date="2016-03" db="EMBL/GenBank/DDBJ databases">
        <title>Whole genome sequencing of Grifola frondosa 9006-11.</title>
        <authorList>
            <person name="Min B."/>
            <person name="Park H."/>
            <person name="Kim J.-G."/>
            <person name="Cho H."/>
            <person name="Oh Y.-L."/>
            <person name="Kong W.-S."/>
            <person name="Choi I.-G."/>
        </authorList>
    </citation>
    <scope>NUCLEOTIDE SEQUENCE [LARGE SCALE GENOMIC DNA]</scope>
    <source>
        <strain evidence="5 6">9006-11</strain>
    </source>
</reference>
<evidence type="ECO:0000256" key="1">
    <source>
        <dbReference type="ARBA" id="ARBA00005706"/>
    </source>
</evidence>
<dbReference type="SUPFAM" id="SSF51905">
    <property type="entry name" value="FAD/NAD(P)-binding domain"/>
    <property type="match status" value="1"/>
</dbReference>
<gene>
    <name evidence="5" type="primary">cmdE_1</name>
    <name evidence="5" type="ORF">A0H81_10640</name>
</gene>
<proteinExistence type="inferred from homology"/>
<protein>
    <submittedName>
        <fullName evidence="5">Tryptophan 2-halogenase</fullName>
    </submittedName>
</protein>
<sequence length="303" mass="34336">MPSIPTCAQILIIGGGPSGSYAASALAREGFSVVLLEADKFPRYHIGESLLPSVRPFLKFIDAENLVATHGFTTKPGAAVKLNQYKHEGYTDFIALDSNNNSWNVIRSEFDELLLQHASKSGALVFEETKVIDIEFGAKPGSQERPVAATWKTSTGEEGCIRFDYLVDASGRNGIMSTKYLNNRRHNKSLKNIACWGYWEGTDKYIRAPLERTPYGSRHFKVERTYSFESGDSRGLYGSRHEYRQEESCQAMCRRRYRHIEEHYLEELDRAPGLIRLLGDAKLRTSYGTDYDQERRVITATQQ</sequence>
<dbReference type="InterPro" id="IPR050816">
    <property type="entry name" value="Flavin-dep_Halogenase_NPB"/>
</dbReference>
<dbReference type="Proteomes" id="UP000092993">
    <property type="component" value="Unassembled WGS sequence"/>
</dbReference>
<evidence type="ECO:0000256" key="4">
    <source>
        <dbReference type="ARBA" id="ARBA00049364"/>
    </source>
</evidence>
<dbReference type="GO" id="GO:0044550">
    <property type="term" value="P:secondary metabolite biosynthetic process"/>
    <property type="evidence" value="ECO:0007669"/>
    <property type="project" value="UniProtKB-ARBA"/>
</dbReference>
<dbReference type="InterPro" id="IPR036188">
    <property type="entry name" value="FAD/NAD-bd_sf"/>
</dbReference>
<keyword evidence="3" id="KW-0503">Monooxygenase</keyword>
<evidence type="ECO:0000256" key="2">
    <source>
        <dbReference type="ARBA" id="ARBA00023002"/>
    </source>
</evidence>
<evidence type="ECO:0000313" key="5">
    <source>
        <dbReference type="EMBL" id="OBZ69446.1"/>
    </source>
</evidence>
<evidence type="ECO:0000313" key="6">
    <source>
        <dbReference type="Proteomes" id="UP000092993"/>
    </source>
</evidence>
<dbReference type="PANTHER" id="PTHR43747">
    <property type="entry name" value="FAD-BINDING PROTEIN"/>
    <property type="match status" value="1"/>
</dbReference>
<dbReference type="PRINTS" id="PR00420">
    <property type="entry name" value="RNGMNOXGNASE"/>
</dbReference>
<dbReference type="Gene3D" id="3.50.50.60">
    <property type="entry name" value="FAD/NAD(P)-binding domain"/>
    <property type="match status" value="1"/>
</dbReference>
<comment type="caution">
    <text evidence="5">The sequence shown here is derived from an EMBL/GenBank/DDBJ whole genome shotgun (WGS) entry which is preliminary data.</text>
</comment>
<dbReference type="OrthoDB" id="3340390at2759"/>
<dbReference type="PANTHER" id="PTHR43747:SF5">
    <property type="entry name" value="FAD-BINDING DOMAIN-CONTAINING PROTEIN"/>
    <property type="match status" value="1"/>
</dbReference>
<evidence type="ECO:0000256" key="3">
    <source>
        <dbReference type="ARBA" id="ARBA00023033"/>
    </source>
</evidence>
<dbReference type="OMA" id="HIEEHYL"/>
<keyword evidence="2" id="KW-0560">Oxidoreductase</keyword>